<protein>
    <submittedName>
        <fullName evidence="1">Uncharacterized protein</fullName>
    </submittedName>
</protein>
<evidence type="ECO:0000313" key="1">
    <source>
        <dbReference type="EMBL" id="WGZ94854.1"/>
    </source>
</evidence>
<dbReference type="AlphaFoldDB" id="A0AA95HHF5"/>
<name>A0AA95HHF5_9GAMM</name>
<dbReference type="GO" id="GO:0006355">
    <property type="term" value="P:regulation of DNA-templated transcription"/>
    <property type="evidence" value="ECO:0007669"/>
    <property type="project" value="InterPro"/>
</dbReference>
<dbReference type="Proteomes" id="UP001301326">
    <property type="component" value="Chromosome"/>
</dbReference>
<reference evidence="1" key="1">
    <citation type="journal article" date="2023" name="Int. J. Mol. Sci.">
        <title>Metagenomics Revealed a New Genus 'Candidatus Thiocaldithrix dubininis' gen. nov., sp. nov. and a New Species 'Candidatus Thiothrix putei' sp. nov. in the Family Thiotrichaceae, Some Members of Which Have Traits of Both Na+- and H+-Motive Energetics.</title>
        <authorList>
            <person name="Ravin N.V."/>
            <person name="Muntyan M.S."/>
            <person name="Smolyakov D.D."/>
            <person name="Rudenko T.S."/>
            <person name="Beletsky A.V."/>
            <person name="Mardanov A.V."/>
            <person name="Grabovich M.Y."/>
        </authorList>
    </citation>
    <scope>NUCLEOTIDE SEQUENCE</scope>
    <source>
        <strain evidence="1">GKL-02</strain>
    </source>
</reference>
<reference evidence="1" key="2">
    <citation type="submission" date="2023-04" db="EMBL/GenBank/DDBJ databases">
        <authorList>
            <person name="Beletskiy A.V."/>
            <person name="Mardanov A.V."/>
            <person name="Ravin N.V."/>
        </authorList>
    </citation>
    <scope>NUCLEOTIDE SEQUENCE</scope>
    <source>
        <strain evidence="1">GKL-02</strain>
    </source>
</reference>
<organism evidence="1">
    <name type="scientific">Candidatus Thiothrix putei</name>
    <dbReference type="NCBI Taxonomy" id="3080811"/>
    <lineage>
        <taxon>Bacteria</taxon>
        <taxon>Pseudomonadati</taxon>
        <taxon>Pseudomonadota</taxon>
        <taxon>Gammaproteobacteria</taxon>
        <taxon>Thiotrichales</taxon>
        <taxon>Thiotrichaceae</taxon>
        <taxon>Thiothrix</taxon>
    </lineage>
</organism>
<accession>A0AA95HHF5</accession>
<dbReference type="SUPFAM" id="SSF46894">
    <property type="entry name" value="C-terminal effector domain of the bipartite response regulators"/>
    <property type="match status" value="1"/>
</dbReference>
<sequence length="63" mass="7204">MPSLNDTEITVLRYAASGKPFKNIQDHTGISYRYASNVLDKLRDKFGGINRDRLLYLAGFLRL</sequence>
<dbReference type="EMBL" id="CP124756">
    <property type="protein sequence ID" value="WGZ94854.1"/>
    <property type="molecule type" value="Genomic_DNA"/>
</dbReference>
<proteinExistence type="predicted"/>
<dbReference type="InterPro" id="IPR036388">
    <property type="entry name" value="WH-like_DNA-bd_sf"/>
</dbReference>
<dbReference type="InterPro" id="IPR016032">
    <property type="entry name" value="Sig_transdc_resp-reg_C-effctor"/>
</dbReference>
<dbReference type="KEGG" id="tput:QJT81_02380"/>
<dbReference type="GO" id="GO:0003677">
    <property type="term" value="F:DNA binding"/>
    <property type="evidence" value="ECO:0007669"/>
    <property type="project" value="InterPro"/>
</dbReference>
<gene>
    <name evidence="1" type="ORF">QJT81_02380</name>
</gene>
<dbReference type="Gene3D" id="1.10.10.10">
    <property type="entry name" value="Winged helix-like DNA-binding domain superfamily/Winged helix DNA-binding domain"/>
    <property type="match status" value="1"/>
</dbReference>